<gene>
    <name evidence="2" type="ORF">GUITHDRAFT_99480</name>
</gene>
<dbReference type="Proteomes" id="UP000011087">
    <property type="component" value="Unassembled WGS sequence"/>
</dbReference>
<reference evidence="4" key="2">
    <citation type="submission" date="2012-11" db="EMBL/GenBank/DDBJ databases">
        <authorList>
            <person name="Kuo A."/>
            <person name="Curtis B.A."/>
            <person name="Tanifuji G."/>
            <person name="Burki F."/>
            <person name="Gruber A."/>
            <person name="Irimia M."/>
            <person name="Maruyama S."/>
            <person name="Arias M.C."/>
            <person name="Ball S.G."/>
            <person name="Gile G.H."/>
            <person name="Hirakawa Y."/>
            <person name="Hopkins J.F."/>
            <person name="Rensing S.A."/>
            <person name="Schmutz J."/>
            <person name="Symeonidi A."/>
            <person name="Elias M."/>
            <person name="Eveleigh R.J."/>
            <person name="Herman E.K."/>
            <person name="Klute M.J."/>
            <person name="Nakayama T."/>
            <person name="Obornik M."/>
            <person name="Reyes-Prieto A."/>
            <person name="Armbrust E.V."/>
            <person name="Aves S.J."/>
            <person name="Beiko R.G."/>
            <person name="Coutinho P."/>
            <person name="Dacks J.B."/>
            <person name="Durnford D.G."/>
            <person name="Fast N.M."/>
            <person name="Green B.R."/>
            <person name="Grisdale C."/>
            <person name="Hempe F."/>
            <person name="Henrissat B."/>
            <person name="Hoppner M.P."/>
            <person name="Ishida K.-I."/>
            <person name="Kim E."/>
            <person name="Koreny L."/>
            <person name="Kroth P.G."/>
            <person name="Liu Y."/>
            <person name="Malik S.-B."/>
            <person name="Maier U.G."/>
            <person name="McRose D."/>
            <person name="Mock T."/>
            <person name="Neilson J.A."/>
            <person name="Onodera N.T."/>
            <person name="Poole A.M."/>
            <person name="Pritham E.J."/>
            <person name="Richards T.A."/>
            <person name="Rocap G."/>
            <person name="Roy S.W."/>
            <person name="Sarai C."/>
            <person name="Schaack S."/>
            <person name="Shirato S."/>
            <person name="Slamovits C.H."/>
            <person name="Spencer D.F."/>
            <person name="Suzuki S."/>
            <person name="Worden A.Z."/>
            <person name="Zauner S."/>
            <person name="Barry K."/>
            <person name="Bell C."/>
            <person name="Bharti A.K."/>
            <person name="Crow J.A."/>
            <person name="Grimwood J."/>
            <person name="Kramer R."/>
            <person name="Lindquist E."/>
            <person name="Lucas S."/>
            <person name="Salamov A."/>
            <person name="McFadden G.I."/>
            <person name="Lane C.E."/>
            <person name="Keeling P.J."/>
            <person name="Gray M.W."/>
            <person name="Grigoriev I.V."/>
            <person name="Archibald J.M."/>
        </authorList>
    </citation>
    <scope>NUCLEOTIDE SEQUENCE</scope>
    <source>
        <strain evidence="4">CCMP2712</strain>
    </source>
</reference>
<dbReference type="RefSeq" id="XP_005841809.1">
    <property type="nucleotide sequence ID" value="XM_005841752.1"/>
</dbReference>
<dbReference type="EnsemblProtists" id="EKX54829">
    <property type="protein sequence ID" value="EKX54829"/>
    <property type="gene ID" value="GUITHDRAFT_99480"/>
</dbReference>
<evidence type="ECO:0000313" key="3">
    <source>
        <dbReference type="EnsemblProtists" id="EKX54829"/>
    </source>
</evidence>
<sequence>MFETIHHFQALSSCVGSNSCGVYFNIGTEDSGLNFGAAHLNVSVADANGDYTNSPGAQGWNASGEAPGAKAWLSDSNSTVSYSMTGSNQGMFTNGSAINARWWDTTNMDNIRGADITNHSIAGTTESINNNTAANNVRGGHSIHQNTTETYF</sequence>
<evidence type="ECO:0000313" key="2">
    <source>
        <dbReference type="EMBL" id="EKX54829.1"/>
    </source>
</evidence>
<organism evidence="2">
    <name type="scientific">Guillardia theta (strain CCMP2712)</name>
    <name type="common">Cryptophyte</name>
    <dbReference type="NCBI Taxonomy" id="905079"/>
    <lineage>
        <taxon>Eukaryota</taxon>
        <taxon>Cryptophyceae</taxon>
        <taxon>Pyrenomonadales</taxon>
        <taxon>Geminigeraceae</taxon>
        <taxon>Guillardia</taxon>
    </lineage>
</organism>
<dbReference type="PaxDb" id="55529-EKX54829"/>
<evidence type="ECO:0000256" key="1">
    <source>
        <dbReference type="SAM" id="MobiDB-lite"/>
    </source>
</evidence>
<reference evidence="2 4" key="1">
    <citation type="journal article" date="2012" name="Nature">
        <title>Algal genomes reveal evolutionary mosaicism and the fate of nucleomorphs.</title>
        <authorList>
            <consortium name="DOE Joint Genome Institute"/>
            <person name="Curtis B.A."/>
            <person name="Tanifuji G."/>
            <person name="Burki F."/>
            <person name="Gruber A."/>
            <person name="Irimia M."/>
            <person name="Maruyama S."/>
            <person name="Arias M.C."/>
            <person name="Ball S.G."/>
            <person name="Gile G.H."/>
            <person name="Hirakawa Y."/>
            <person name="Hopkins J.F."/>
            <person name="Kuo A."/>
            <person name="Rensing S.A."/>
            <person name="Schmutz J."/>
            <person name="Symeonidi A."/>
            <person name="Elias M."/>
            <person name="Eveleigh R.J."/>
            <person name="Herman E.K."/>
            <person name="Klute M.J."/>
            <person name="Nakayama T."/>
            <person name="Obornik M."/>
            <person name="Reyes-Prieto A."/>
            <person name="Armbrust E.V."/>
            <person name="Aves S.J."/>
            <person name="Beiko R.G."/>
            <person name="Coutinho P."/>
            <person name="Dacks J.B."/>
            <person name="Durnford D.G."/>
            <person name="Fast N.M."/>
            <person name="Green B.R."/>
            <person name="Grisdale C.J."/>
            <person name="Hempel F."/>
            <person name="Henrissat B."/>
            <person name="Hoppner M.P."/>
            <person name="Ishida K."/>
            <person name="Kim E."/>
            <person name="Koreny L."/>
            <person name="Kroth P.G."/>
            <person name="Liu Y."/>
            <person name="Malik S.B."/>
            <person name="Maier U.G."/>
            <person name="McRose D."/>
            <person name="Mock T."/>
            <person name="Neilson J.A."/>
            <person name="Onodera N.T."/>
            <person name="Poole A.M."/>
            <person name="Pritham E.J."/>
            <person name="Richards T.A."/>
            <person name="Rocap G."/>
            <person name="Roy S.W."/>
            <person name="Sarai C."/>
            <person name="Schaack S."/>
            <person name="Shirato S."/>
            <person name="Slamovits C.H."/>
            <person name="Spencer D.F."/>
            <person name="Suzuki S."/>
            <person name="Worden A.Z."/>
            <person name="Zauner S."/>
            <person name="Barry K."/>
            <person name="Bell C."/>
            <person name="Bharti A.K."/>
            <person name="Crow J.A."/>
            <person name="Grimwood J."/>
            <person name="Kramer R."/>
            <person name="Lindquist E."/>
            <person name="Lucas S."/>
            <person name="Salamov A."/>
            <person name="McFadden G.I."/>
            <person name="Lane C.E."/>
            <person name="Keeling P.J."/>
            <person name="Gray M.W."/>
            <person name="Grigoriev I.V."/>
            <person name="Archibald J.M."/>
        </authorList>
    </citation>
    <scope>NUCLEOTIDE SEQUENCE</scope>
    <source>
        <strain evidence="2 4">CCMP2712</strain>
    </source>
</reference>
<protein>
    <submittedName>
        <fullName evidence="2 3">Uncharacterized protein</fullName>
    </submittedName>
</protein>
<keyword evidence="4" id="KW-1185">Reference proteome</keyword>
<name>L1K2L4_GUITC</name>
<dbReference type="AlphaFoldDB" id="L1K2L4"/>
<reference evidence="3" key="3">
    <citation type="submission" date="2015-06" db="UniProtKB">
        <authorList>
            <consortium name="EnsemblProtists"/>
        </authorList>
    </citation>
    <scope>IDENTIFICATION</scope>
</reference>
<accession>L1K2L4</accession>
<dbReference type="KEGG" id="gtt:GUITHDRAFT_99480"/>
<feature type="region of interest" description="Disordered" evidence="1">
    <location>
        <begin position="132"/>
        <end position="152"/>
    </location>
</feature>
<proteinExistence type="predicted"/>
<feature type="compositionally biased region" description="Polar residues" evidence="1">
    <location>
        <begin position="143"/>
        <end position="152"/>
    </location>
</feature>
<evidence type="ECO:0000313" key="4">
    <source>
        <dbReference type="Proteomes" id="UP000011087"/>
    </source>
</evidence>
<dbReference type="EMBL" id="JH992966">
    <property type="protein sequence ID" value="EKX54829.1"/>
    <property type="molecule type" value="Genomic_DNA"/>
</dbReference>
<dbReference type="HOGENOM" id="CLU_1931558_0_0_1"/>
<dbReference type="GeneID" id="17311425"/>